<accession>H2BZ40</accession>
<keyword evidence="1" id="KW-0812">Transmembrane</keyword>
<evidence type="ECO:0000256" key="1">
    <source>
        <dbReference type="SAM" id="Phobius"/>
    </source>
</evidence>
<dbReference type="EMBL" id="JH594606">
    <property type="protein sequence ID" value="EHQ03385.1"/>
    <property type="molecule type" value="Genomic_DNA"/>
</dbReference>
<feature type="transmembrane region" description="Helical" evidence="1">
    <location>
        <begin position="20"/>
        <end position="46"/>
    </location>
</feature>
<sequence length="48" mass="5091">MEAIGVFVENYKETTKGFNIFAKVIVALVLAAILVGVVSAIINVILQA</sequence>
<name>H2BZ40_GILLR</name>
<proteinExistence type="predicted"/>
<gene>
    <name evidence="2" type="ORF">Gilli_2772</name>
</gene>
<evidence type="ECO:0000313" key="3">
    <source>
        <dbReference type="Proteomes" id="UP000003844"/>
    </source>
</evidence>
<dbReference type="AlphaFoldDB" id="H2BZ40"/>
<keyword evidence="3" id="KW-1185">Reference proteome</keyword>
<keyword evidence="1" id="KW-1133">Transmembrane helix</keyword>
<keyword evidence="1" id="KW-0472">Membrane</keyword>
<dbReference type="HOGENOM" id="CLU_215850_0_0_10"/>
<reference evidence="3" key="1">
    <citation type="journal article" date="2012" name="Stand. Genomic Sci.">
        <title>Genome sequence of the Antarctic rhodopsins-containing flavobacterium Gillisia limnaea type strain (R-8282(T)).</title>
        <authorList>
            <person name="Riedel T."/>
            <person name="Held B."/>
            <person name="Nolan M."/>
            <person name="Lucas S."/>
            <person name="Lapidus A."/>
            <person name="Tice H."/>
            <person name="Del Rio T.G."/>
            <person name="Cheng J.F."/>
            <person name="Han C."/>
            <person name="Tapia R."/>
            <person name="Goodwin L.A."/>
            <person name="Pitluck S."/>
            <person name="Liolios K."/>
            <person name="Mavromatis K."/>
            <person name="Pagani I."/>
            <person name="Ivanova N."/>
            <person name="Mikhailova N."/>
            <person name="Pati A."/>
            <person name="Chen A."/>
            <person name="Palaniappan K."/>
            <person name="Land M."/>
            <person name="Rohde M."/>
            <person name="Tindall B.J."/>
            <person name="Detter J.C."/>
            <person name="Goker M."/>
            <person name="Bristow J."/>
            <person name="Eisen J.A."/>
            <person name="Markowitz V."/>
            <person name="Hugenholtz P."/>
            <person name="Kyrpides N.C."/>
            <person name="Klenk H.P."/>
            <person name="Woyke T."/>
        </authorList>
    </citation>
    <scope>NUCLEOTIDE SEQUENCE [LARGE SCALE GENOMIC DNA]</scope>
    <source>
        <strain evidence="3">DSM 15749 / LMG 21470 / R-8282</strain>
    </source>
</reference>
<dbReference type="Proteomes" id="UP000003844">
    <property type="component" value="Unassembled WGS sequence"/>
</dbReference>
<protein>
    <submittedName>
        <fullName evidence="2">Uncharacterized protein</fullName>
    </submittedName>
</protein>
<organism evidence="2 3">
    <name type="scientific">Gillisia limnaea (strain DSM 15749 / LMG 21470 / R-8282)</name>
    <dbReference type="NCBI Taxonomy" id="865937"/>
    <lineage>
        <taxon>Bacteria</taxon>
        <taxon>Pseudomonadati</taxon>
        <taxon>Bacteroidota</taxon>
        <taxon>Flavobacteriia</taxon>
        <taxon>Flavobacteriales</taxon>
        <taxon>Flavobacteriaceae</taxon>
        <taxon>Gillisia</taxon>
    </lineage>
</organism>
<evidence type="ECO:0000313" key="2">
    <source>
        <dbReference type="EMBL" id="EHQ03385.1"/>
    </source>
</evidence>
<dbReference type="RefSeq" id="WP_006989691.1">
    <property type="nucleotide sequence ID" value="NZ_JH594606.1"/>
</dbReference>